<dbReference type="SFLD" id="SFLDG01140">
    <property type="entry name" value="C2.B:_Phosphomannomutase_and_P"/>
    <property type="match status" value="1"/>
</dbReference>
<dbReference type="EC" id="3.-.-.-" evidence="1"/>
<reference evidence="2" key="1">
    <citation type="submission" date="2017-09" db="EMBL/GenBank/DDBJ databases">
        <authorList>
            <person name="Shetty A S."/>
        </authorList>
    </citation>
    <scope>NUCLEOTIDE SEQUENCE [LARGE SCALE GENOMIC DNA]</scope>
</reference>
<dbReference type="InterPro" id="IPR000150">
    <property type="entry name" value="Cof"/>
</dbReference>
<gene>
    <name evidence="1" type="ORF">EHLA_2874</name>
</gene>
<dbReference type="SUPFAM" id="SSF56784">
    <property type="entry name" value="HAD-like"/>
    <property type="match status" value="1"/>
</dbReference>
<dbReference type="PANTHER" id="PTHR10000:SF8">
    <property type="entry name" value="HAD SUPERFAMILY HYDROLASE-LIKE, TYPE 3"/>
    <property type="match status" value="1"/>
</dbReference>
<dbReference type="GO" id="GO:0000287">
    <property type="term" value="F:magnesium ion binding"/>
    <property type="evidence" value="ECO:0007669"/>
    <property type="project" value="TreeGrafter"/>
</dbReference>
<dbReference type="KEGG" id="ehl:EHLA_2874"/>
<keyword evidence="1" id="KW-0378">Hydrolase</keyword>
<proteinExistence type="predicted"/>
<dbReference type="NCBIfam" id="TIGR00099">
    <property type="entry name" value="Cof-subfamily"/>
    <property type="match status" value="1"/>
</dbReference>
<dbReference type="GO" id="GO:0016791">
    <property type="term" value="F:phosphatase activity"/>
    <property type="evidence" value="ECO:0007669"/>
    <property type="project" value="TreeGrafter"/>
</dbReference>
<evidence type="ECO:0000313" key="1">
    <source>
        <dbReference type="EMBL" id="SOB73428.1"/>
    </source>
</evidence>
<dbReference type="NCBIfam" id="TIGR01484">
    <property type="entry name" value="HAD-SF-IIB"/>
    <property type="match status" value="1"/>
</dbReference>
<dbReference type="InterPro" id="IPR006379">
    <property type="entry name" value="HAD-SF_hydro_IIB"/>
</dbReference>
<evidence type="ECO:0000313" key="2">
    <source>
        <dbReference type="Proteomes" id="UP000217549"/>
    </source>
</evidence>
<dbReference type="AlphaFoldDB" id="A0A285PUW6"/>
<dbReference type="Gene3D" id="3.40.50.1000">
    <property type="entry name" value="HAD superfamily/HAD-like"/>
    <property type="match status" value="1"/>
</dbReference>
<protein>
    <submittedName>
        <fullName evidence="1">C2.B: Phosphomannomutase and Phosphatase Like</fullName>
        <ecNumber evidence="1">3.-.-.-</ecNumber>
    </submittedName>
</protein>
<keyword evidence="2" id="KW-1185">Reference proteome</keyword>
<dbReference type="PANTHER" id="PTHR10000">
    <property type="entry name" value="PHOSPHOSERINE PHOSPHATASE"/>
    <property type="match status" value="1"/>
</dbReference>
<dbReference type="Pfam" id="PF08282">
    <property type="entry name" value="Hydrolase_3"/>
    <property type="match status" value="1"/>
</dbReference>
<dbReference type="SFLD" id="SFLDG01144">
    <property type="entry name" value="C2.B.4:_PGP_Like"/>
    <property type="match status" value="1"/>
</dbReference>
<dbReference type="SFLD" id="SFLDS00003">
    <property type="entry name" value="Haloacid_Dehalogenase"/>
    <property type="match status" value="1"/>
</dbReference>
<name>A0A285PUW6_9FIRM</name>
<dbReference type="GO" id="GO:0005829">
    <property type="term" value="C:cytosol"/>
    <property type="evidence" value="ECO:0007669"/>
    <property type="project" value="TreeGrafter"/>
</dbReference>
<accession>A0A285PUW6</accession>
<dbReference type="Gene3D" id="3.30.1240.10">
    <property type="match status" value="1"/>
</dbReference>
<organism evidence="1 2">
    <name type="scientific">Anaerobutyricum hallii</name>
    <dbReference type="NCBI Taxonomy" id="39488"/>
    <lineage>
        <taxon>Bacteria</taxon>
        <taxon>Bacillati</taxon>
        <taxon>Bacillota</taxon>
        <taxon>Clostridia</taxon>
        <taxon>Lachnospirales</taxon>
        <taxon>Lachnospiraceae</taxon>
        <taxon>Anaerobutyricum</taxon>
    </lineage>
</organism>
<dbReference type="RefSeq" id="WP_096241175.1">
    <property type="nucleotide sequence ID" value="NZ_LT907978.1"/>
</dbReference>
<dbReference type="InterPro" id="IPR036412">
    <property type="entry name" value="HAD-like_sf"/>
</dbReference>
<dbReference type="InterPro" id="IPR023214">
    <property type="entry name" value="HAD_sf"/>
</dbReference>
<dbReference type="Proteomes" id="UP000217549">
    <property type="component" value="Chromosome I"/>
</dbReference>
<sequence length="264" mass="29817">MIKMVMTDIDGTLIKDGTLRINPEYYEVIEKLVEKGIVFVVASGRHMISIKEVFAPVMDKLWIASQNGNVVSHNGKSKIMKPIPQEWGKELWEQLSKFDQLEGLLNTPTNTYCPFEGTPMHKLLIDGYHYDTIGTGGWSNVPQEDFSMMTMYHPENIDQICEKYIKDKWEGKLEFLNSGKYWIDAVRPGANKGTAMRSICEELGISREETIAFGDNINDIAMLEYAGKGYAVDTARKETKEAADEIIPGYAEDGVLKVLKTFLS</sequence>
<dbReference type="EMBL" id="LT907978">
    <property type="protein sequence ID" value="SOB73428.1"/>
    <property type="molecule type" value="Genomic_DNA"/>
</dbReference>